<accession>D2QPL5</accession>
<gene>
    <name evidence="3" type="ordered locus">Slin_4696</name>
</gene>
<dbReference type="EMBL" id="CP001769">
    <property type="protein sequence ID" value="ADB40674.1"/>
    <property type="molecule type" value="Genomic_DNA"/>
</dbReference>
<dbReference type="HOGENOM" id="CLU_2208389_0_0_10"/>
<proteinExistence type="predicted"/>
<evidence type="ECO:0000256" key="2">
    <source>
        <dbReference type="SAM" id="SignalP"/>
    </source>
</evidence>
<reference evidence="3 4" key="1">
    <citation type="journal article" date="2010" name="Stand. Genomic Sci.">
        <title>Complete genome sequence of Spirosoma linguale type strain (1).</title>
        <authorList>
            <person name="Lail K."/>
            <person name="Sikorski J."/>
            <person name="Saunders E."/>
            <person name="Lapidus A."/>
            <person name="Glavina Del Rio T."/>
            <person name="Copeland A."/>
            <person name="Tice H."/>
            <person name="Cheng J.-F."/>
            <person name="Lucas S."/>
            <person name="Nolan M."/>
            <person name="Bruce D."/>
            <person name="Goodwin L."/>
            <person name="Pitluck S."/>
            <person name="Ivanova N."/>
            <person name="Mavromatis K."/>
            <person name="Ovchinnikova G."/>
            <person name="Pati A."/>
            <person name="Chen A."/>
            <person name="Palaniappan K."/>
            <person name="Land M."/>
            <person name="Hauser L."/>
            <person name="Chang Y.-J."/>
            <person name="Jeffries C.D."/>
            <person name="Chain P."/>
            <person name="Brettin T."/>
            <person name="Detter J.C."/>
            <person name="Schuetze A."/>
            <person name="Rohde M."/>
            <person name="Tindall B.J."/>
            <person name="Goeker M."/>
            <person name="Bristow J."/>
            <person name="Eisen J.A."/>
            <person name="Markowitz V."/>
            <person name="Hugenholtz P."/>
            <person name="Kyrpides N.C."/>
            <person name="Klenk H.-P."/>
            <person name="Chen F."/>
        </authorList>
    </citation>
    <scope>NUCLEOTIDE SEQUENCE [LARGE SCALE GENOMIC DNA]</scope>
    <source>
        <strain evidence="4">ATCC 33905 / DSM 74 / LMG 10896 / Claus 1</strain>
    </source>
</reference>
<keyword evidence="2" id="KW-0732">Signal</keyword>
<feature type="compositionally biased region" description="Polar residues" evidence="1">
    <location>
        <begin position="46"/>
        <end position="73"/>
    </location>
</feature>
<feature type="region of interest" description="Disordered" evidence="1">
    <location>
        <begin position="33"/>
        <end position="107"/>
    </location>
</feature>
<sequence length="107" mass="11241">MKLSSYQVINYSMNKQLILHTLLLVTLTVTAQAQSGNTKTSKPKSARSTAPGSVVIDSSTNVSATNDGASGQSGRPMAIPSSTTAQGTSVKTQERAARKVKRSSRSK</sequence>
<protein>
    <submittedName>
        <fullName evidence="3">Uncharacterized protein</fullName>
    </submittedName>
</protein>
<feature type="chain" id="PRO_5003035023" evidence="2">
    <location>
        <begin position="34"/>
        <end position="107"/>
    </location>
</feature>
<organism evidence="3 4">
    <name type="scientific">Spirosoma linguale (strain ATCC 33905 / DSM 74 / LMG 10896 / Claus 1)</name>
    <dbReference type="NCBI Taxonomy" id="504472"/>
    <lineage>
        <taxon>Bacteria</taxon>
        <taxon>Pseudomonadati</taxon>
        <taxon>Bacteroidota</taxon>
        <taxon>Cytophagia</taxon>
        <taxon>Cytophagales</taxon>
        <taxon>Cytophagaceae</taxon>
        <taxon>Spirosoma</taxon>
    </lineage>
</organism>
<evidence type="ECO:0000256" key="1">
    <source>
        <dbReference type="SAM" id="MobiDB-lite"/>
    </source>
</evidence>
<name>D2QPL5_SPILD</name>
<feature type="compositionally biased region" description="Basic residues" evidence="1">
    <location>
        <begin position="98"/>
        <end position="107"/>
    </location>
</feature>
<keyword evidence="4" id="KW-1185">Reference proteome</keyword>
<evidence type="ECO:0000313" key="3">
    <source>
        <dbReference type="EMBL" id="ADB40674.1"/>
    </source>
</evidence>
<feature type="signal peptide" evidence="2">
    <location>
        <begin position="1"/>
        <end position="33"/>
    </location>
</feature>
<feature type="compositionally biased region" description="Polar residues" evidence="1">
    <location>
        <begin position="80"/>
        <end position="91"/>
    </location>
</feature>
<evidence type="ECO:0000313" key="4">
    <source>
        <dbReference type="Proteomes" id="UP000002028"/>
    </source>
</evidence>
<dbReference type="Proteomes" id="UP000002028">
    <property type="component" value="Chromosome"/>
</dbReference>
<dbReference type="KEGG" id="sli:Slin_4696"/>
<dbReference type="AlphaFoldDB" id="D2QPL5"/>